<evidence type="ECO:0000256" key="1">
    <source>
        <dbReference type="PROSITE-ProRule" id="PRU00464"/>
    </source>
</evidence>
<gene>
    <name evidence="3" type="ORF">ACFOFO_22055</name>
</gene>
<dbReference type="InterPro" id="IPR011146">
    <property type="entry name" value="HIT-like"/>
</dbReference>
<keyword evidence="4" id="KW-1185">Reference proteome</keyword>
<protein>
    <submittedName>
        <fullName evidence="3">Histidine triad nucleotide-binding protein</fullName>
    </submittedName>
</protein>
<dbReference type="CDD" id="cd01276">
    <property type="entry name" value="PKCI_related"/>
    <property type="match status" value="1"/>
</dbReference>
<dbReference type="Proteomes" id="UP001595530">
    <property type="component" value="Unassembled WGS sequence"/>
</dbReference>
<dbReference type="RefSeq" id="WP_390332867.1">
    <property type="nucleotide sequence ID" value="NZ_JBHRTP010000082.1"/>
</dbReference>
<comment type="caution">
    <text evidence="3">The sequence shown here is derived from an EMBL/GenBank/DDBJ whole genome shotgun (WGS) entry which is preliminary data.</text>
</comment>
<dbReference type="PROSITE" id="PS51084">
    <property type="entry name" value="HIT_2"/>
    <property type="match status" value="1"/>
</dbReference>
<feature type="short sequence motif" description="Histidine triad motif" evidence="1">
    <location>
        <begin position="107"/>
        <end position="111"/>
    </location>
</feature>
<dbReference type="SUPFAM" id="SSF54197">
    <property type="entry name" value="HIT-like"/>
    <property type="match status" value="1"/>
</dbReference>
<dbReference type="Gene3D" id="3.30.428.10">
    <property type="entry name" value="HIT-like"/>
    <property type="match status" value="1"/>
</dbReference>
<dbReference type="PANTHER" id="PTHR23089">
    <property type="entry name" value="HISTIDINE TRIAD HIT PROTEIN"/>
    <property type="match status" value="1"/>
</dbReference>
<name>A0ABV7F967_9BURK</name>
<dbReference type="InterPro" id="IPR019808">
    <property type="entry name" value="Histidine_triad_CS"/>
</dbReference>
<dbReference type="PRINTS" id="PR00332">
    <property type="entry name" value="HISTRIAD"/>
</dbReference>
<feature type="domain" description="HIT" evidence="2">
    <location>
        <begin position="5"/>
        <end position="124"/>
    </location>
</feature>
<organism evidence="3 4">
    <name type="scientific">Undibacterium arcticum</name>
    <dbReference type="NCBI Taxonomy" id="1762892"/>
    <lineage>
        <taxon>Bacteria</taxon>
        <taxon>Pseudomonadati</taxon>
        <taxon>Pseudomonadota</taxon>
        <taxon>Betaproteobacteria</taxon>
        <taxon>Burkholderiales</taxon>
        <taxon>Oxalobacteraceae</taxon>
        <taxon>Undibacterium</taxon>
    </lineage>
</organism>
<dbReference type="PROSITE" id="PS00892">
    <property type="entry name" value="HIT_1"/>
    <property type="match status" value="1"/>
</dbReference>
<dbReference type="Pfam" id="PF11969">
    <property type="entry name" value="DcpS_C"/>
    <property type="match status" value="1"/>
</dbReference>
<dbReference type="EMBL" id="JBHRTP010000082">
    <property type="protein sequence ID" value="MFC3110608.1"/>
    <property type="molecule type" value="Genomic_DNA"/>
</dbReference>
<dbReference type="InterPro" id="IPR001310">
    <property type="entry name" value="Histidine_triad_HIT"/>
</dbReference>
<accession>A0ABV7F967</accession>
<proteinExistence type="predicted"/>
<evidence type="ECO:0000259" key="2">
    <source>
        <dbReference type="PROSITE" id="PS51084"/>
    </source>
</evidence>
<dbReference type="InterPro" id="IPR036265">
    <property type="entry name" value="HIT-like_sf"/>
</dbReference>
<reference evidence="4" key="1">
    <citation type="journal article" date="2019" name="Int. J. Syst. Evol. Microbiol.">
        <title>The Global Catalogue of Microorganisms (GCM) 10K type strain sequencing project: providing services to taxonomists for standard genome sequencing and annotation.</title>
        <authorList>
            <consortium name="The Broad Institute Genomics Platform"/>
            <consortium name="The Broad Institute Genome Sequencing Center for Infectious Disease"/>
            <person name="Wu L."/>
            <person name="Ma J."/>
        </authorList>
    </citation>
    <scope>NUCLEOTIDE SEQUENCE [LARGE SCALE GENOMIC DNA]</scope>
    <source>
        <strain evidence="4">KCTC 42986</strain>
    </source>
</reference>
<evidence type="ECO:0000313" key="3">
    <source>
        <dbReference type="EMBL" id="MFC3110608.1"/>
    </source>
</evidence>
<sequence>MDHCIFCKIAAKQIPASVVYEDDSFLAFKDINPAAPVHFMIIPKQHVPTLSACNNSHTEMLGKLLALVPQLAAEQGCGVTTDTNGRETGGYKTLINTGPDGGQEVYHLHIHVIGGPRPWHGKQLA</sequence>
<evidence type="ECO:0000313" key="4">
    <source>
        <dbReference type="Proteomes" id="UP001595530"/>
    </source>
</evidence>